<dbReference type="PANTHER" id="PTHR43245:SF13">
    <property type="entry name" value="UDP-D-APIOSE_UDP-D-XYLOSE SYNTHASE 2"/>
    <property type="match status" value="1"/>
</dbReference>
<dbReference type="eggNOG" id="COG0451">
    <property type="taxonomic scope" value="Bacteria"/>
</dbReference>
<dbReference type="PANTHER" id="PTHR43245">
    <property type="entry name" value="BIFUNCTIONAL POLYMYXIN RESISTANCE PROTEIN ARNA"/>
    <property type="match status" value="1"/>
</dbReference>
<dbReference type="InterPro" id="IPR050177">
    <property type="entry name" value="Lipid_A_modif_metabolic_enz"/>
</dbReference>
<dbReference type="EMBL" id="CP001287">
    <property type="protein sequence ID" value="ACK64984.1"/>
    <property type="molecule type" value="Genomic_DNA"/>
</dbReference>
<dbReference type="Pfam" id="PF01370">
    <property type="entry name" value="Epimerase"/>
    <property type="match status" value="1"/>
</dbReference>
<dbReference type="SUPFAM" id="SSF51735">
    <property type="entry name" value="NAD(P)-binding Rossmann-fold domains"/>
    <property type="match status" value="1"/>
</dbReference>
<organism evidence="2 3">
    <name type="scientific">Rippkaea orientalis (strain PCC 8801 / RF-1)</name>
    <name type="common">Cyanothece sp. (strain PCC 8801)</name>
    <dbReference type="NCBI Taxonomy" id="41431"/>
    <lineage>
        <taxon>Bacteria</taxon>
        <taxon>Bacillati</taxon>
        <taxon>Cyanobacteriota</taxon>
        <taxon>Cyanophyceae</taxon>
        <taxon>Oscillatoriophycideae</taxon>
        <taxon>Chroococcales</taxon>
        <taxon>Aphanothecaceae</taxon>
        <taxon>Rippkaea</taxon>
        <taxon>Rippkaea orientalis</taxon>
    </lineage>
</organism>
<feature type="domain" description="NAD-dependent epimerase/dehydratase" evidence="1">
    <location>
        <begin position="4"/>
        <end position="242"/>
    </location>
</feature>
<dbReference type="InterPro" id="IPR001509">
    <property type="entry name" value="Epimerase_deHydtase"/>
</dbReference>
<dbReference type="STRING" id="41431.PCC8801_0907"/>
<dbReference type="InterPro" id="IPR036291">
    <property type="entry name" value="NAD(P)-bd_dom_sf"/>
</dbReference>
<proteinExistence type="predicted"/>
<dbReference type="OrthoDB" id="9771073at2"/>
<name>B7JZP1_RIPO1</name>
<evidence type="ECO:0000259" key="1">
    <source>
        <dbReference type="Pfam" id="PF01370"/>
    </source>
</evidence>
<gene>
    <name evidence="2" type="ordered locus">PCC8801_0907</name>
</gene>
<dbReference type="KEGG" id="cyp:PCC8801_0907"/>
<accession>B7JZP1</accession>
<dbReference type="Gene3D" id="3.40.50.720">
    <property type="entry name" value="NAD(P)-binding Rossmann-like Domain"/>
    <property type="match status" value="1"/>
</dbReference>
<evidence type="ECO:0000313" key="2">
    <source>
        <dbReference type="EMBL" id="ACK64984.1"/>
    </source>
</evidence>
<dbReference type="PRINTS" id="PR01713">
    <property type="entry name" value="NUCEPIMERASE"/>
</dbReference>
<evidence type="ECO:0000313" key="3">
    <source>
        <dbReference type="Proteomes" id="UP000008204"/>
    </source>
</evidence>
<sequence length="321" mass="34989">MKAIVIGGAGFIGSHLVEQLLEKGISVKVYDNLTSGSSGNLRSIASEIELIQDDIRHFDGLVKAMKGVDWVFHLAALTSVAQSVDNPLLAHEINNTGTLNVLWAAVQSKVSRVIISSSCAVYGDSHTPPVRETDLPVPKSPYAASKLTAEAFASSFYAAYGLPSLCLRYFNVYGERQRPDSDYAAVIPRFIEAYRTHQTPHIYGDGYQSRDFIHVRDVAKANFLAASVEASVLSHYRVFNIGTGVSTNLRELLDIIAESVGYEIPPQFHSARTGDIQHSCSDITLATKKLGFSPTIDLKSGLKNLVRSSLFKPSTNAIKRS</sequence>
<dbReference type="Proteomes" id="UP000008204">
    <property type="component" value="Chromosome"/>
</dbReference>
<dbReference type="RefSeq" id="WP_012594259.1">
    <property type="nucleotide sequence ID" value="NC_011726.1"/>
</dbReference>
<keyword evidence="3" id="KW-1185">Reference proteome</keyword>
<dbReference type="HOGENOM" id="CLU_007383_1_7_3"/>
<protein>
    <submittedName>
        <fullName evidence="2">NAD-dependent epimerase/dehydratase</fullName>
    </submittedName>
</protein>
<dbReference type="Gene3D" id="3.90.25.10">
    <property type="entry name" value="UDP-galactose 4-epimerase, domain 1"/>
    <property type="match status" value="1"/>
</dbReference>
<reference evidence="3" key="1">
    <citation type="journal article" date="2011" name="MBio">
        <title>Novel metabolic attributes of the genus Cyanothece, comprising a group of unicellular nitrogen-fixing Cyanobacteria.</title>
        <authorList>
            <person name="Bandyopadhyay A."/>
            <person name="Elvitigala T."/>
            <person name="Welsh E."/>
            <person name="Stockel J."/>
            <person name="Liberton M."/>
            <person name="Min H."/>
            <person name="Sherman L.A."/>
            <person name="Pakrasi H.B."/>
        </authorList>
    </citation>
    <scope>NUCLEOTIDE SEQUENCE [LARGE SCALE GENOMIC DNA]</scope>
    <source>
        <strain evidence="3">PCC 8801</strain>
    </source>
</reference>
<dbReference type="AlphaFoldDB" id="B7JZP1"/>